<keyword evidence="3" id="KW-1133">Transmembrane helix</keyword>
<dbReference type="Pfam" id="PF08238">
    <property type="entry name" value="Sel1"/>
    <property type="match status" value="7"/>
</dbReference>
<dbReference type="Gene3D" id="1.25.40.10">
    <property type="entry name" value="Tetratricopeptide repeat domain"/>
    <property type="match status" value="2"/>
</dbReference>
<dbReference type="PANTHER" id="PTHR11102">
    <property type="entry name" value="SEL-1-LIKE PROTEIN"/>
    <property type="match status" value="1"/>
</dbReference>
<dbReference type="SUPFAM" id="SSF81901">
    <property type="entry name" value="HCP-like"/>
    <property type="match status" value="2"/>
</dbReference>
<evidence type="ECO:0000313" key="7">
    <source>
        <dbReference type="EMBL" id="QJD90421.1"/>
    </source>
</evidence>
<protein>
    <submittedName>
        <fullName evidence="7">TonB family protein</fullName>
    </submittedName>
</protein>
<accession>A0ABX6M8Q7</accession>
<dbReference type="Proteomes" id="UP000503117">
    <property type="component" value="Chromosome"/>
</dbReference>
<evidence type="ECO:0000256" key="5">
    <source>
        <dbReference type="SAM" id="SignalP"/>
    </source>
</evidence>
<dbReference type="SMART" id="SM00671">
    <property type="entry name" value="SEL1"/>
    <property type="match status" value="7"/>
</dbReference>
<dbReference type="Gene3D" id="3.30.2420.10">
    <property type="entry name" value="TonB"/>
    <property type="match status" value="1"/>
</dbReference>
<dbReference type="InterPro" id="IPR006597">
    <property type="entry name" value="Sel1-like"/>
</dbReference>
<reference evidence="7 8" key="1">
    <citation type="submission" date="2020-04" db="EMBL/GenBank/DDBJ databases">
        <title>Genome sequencing of novel species.</title>
        <authorList>
            <person name="Heo J."/>
            <person name="Kim S.-J."/>
            <person name="Kim J.-S."/>
            <person name="Hong S.-B."/>
            <person name="Kwon S.-W."/>
        </authorList>
    </citation>
    <scope>NUCLEOTIDE SEQUENCE [LARGE SCALE GENOMIC DNA]</scope>
    <source>
        <strain evidence="7 8">AF9R3</strain>
    </source>
</reference>
<evidence type="ECO:0000256" key="2">
    <source>
        <dbReference type="ARBA" id="ARBA00022692"/>
    </source>
</evidence>
<sequence>MRPLVLLLSLLAISTASAADLKTVALVDFSTCSKPEWPKEALRTEVTGTVRLKFLIDEDGNILDTLLLSSSGSTLLDDAAMAGIQRCKFKPSTVNGLAVRGWTKLEYRWTLDTDEITRQTVADAQKYRAAALAGDAGALYKLARIFRDGAGVPFNNDSYLKLLRASAQVGYAEAEFEMAANYYYGQILAKDLEQAIAWYELAAKHGNALAQVRLGDFYESGNAVIGQDLSQAAFWYSKAAEQGDHDAELALGRLYDNGKGVAHDAARSAVWYRKSAESGNAEACYRMGMVYLHGNDPVQAALWLVKASEQRQEMAEGTLANLYFTGAGVPQSDTEGFKYLRRAAMAGNTRSMRQLGLMLSQGVRVTADRKEGEFWLGKAARLGVPASTGDAVSFEF</sequence>
<dbReference type="RefSeq" id="WP_169112183.1">
    <property type="nucleotide sequence ID" value="NZ_CP051684.1"/>
</dbReference>
<keyword evidence="8" id="KW-1185">Reference proteome</keyword>
<proteinExistence type="predicted"/>
<dbReference type="InterPro" id="IPR037682">
    <property type="entry name" value="TonB_C"/>
</dbReference>
<evidence type="ECO:0000256" key="3">
    <source>
        <dbReference type="ARBA" id="ARBA00022989"/>
    </source>
</evidence>
<dbReference type="SUPFAM" id="SSF74653">
    <property type="entry name" value="TolA/TonB C-terminal domain"/>
    <property type="match status" value="1"/>
</dbReference>
<feature type="chain" id="PRO_5045619357" evidence="5">
    <location>
        <begin position="19"/>
        <end position="396"/>
    </location>
</feature>
<dbReference type="InterPro" id="IPR006260">
    <property type="entry name" value="TonB/TolA_C"/>
</dbReference>
<feature type="signal peptide" evidence="5">
    <location>
        <begin position="1"/>
        <end position="18"/>
    </location>
</feature>
<dbReference type="InterPro" id="IPR050767">
    <property type="entry name" value="Sel1_AlgK"/>
</dbReference>
<dbReference type="PANTHER" id="PTHR11102:SF160">
    <property type="entry name" value="ERAD-ASSOCIATED E3 UBIQUITIN-PROTEIN LIGASE COMPONENT HRD3"/>
    <property type="match status" value="1"/>
</dbReference>
<evidence type="ECO:0000256" key="4">
    <source>
        <dbReference type="ARBA" id="ARBA00023136"/>
    </source>
</evidence>
<evidence type="ECO:0000313" key="8">
    <source>
        <dbReference type="Proteomes" id="UP000503117"/>
    </source>
</evidence>
<dbReference type="EMBL" id="CP051684">
    <property type="protein sequence ID" value="QJD90421.1"/>
    <property type="molecule type" value="Genomic_DNA"/>
</dbReference>
<dbReference type="InterPro" id="IPR011990">
    <property type="entry name" value="TPR-like_helical_dom_sf"/>
</dbReference>
<evidence type="ECO:0000256" key="1">
    <source>
        <dbReference type="ARBA" id="ARBA00004167"/>
    </source>
</evidence>
<organism evidence="7 8">
    <name type="scientific">Duganella dendranthematis</name>
    <dbReference type="NCBI Taxonomy" id="2728021"/>
    <lineage>
        <taxon>Bacteria</taxon>
        <taxon>Pseudomonadati</taxon>
        <taxon>Pseudomonadota</taxon>
        <taxon>Betaproteobacteria</taxon>
        <taxon>Burkholderiales</taxon>
        <taxon>Oxalobacteraceae</taxon>
        <taxon>Telluria group</taxon>
        <taxon>Duganella</taxon>
    </lineage>
</organism>
<keyword evidence="4" id="KW-0472">Membrane</keyword>
<keyword evidence="5" id="KW-0732">Signal</keyword>
<name>A0ABX6M8Q7_9BURK</name>
<dbReference type="PROSITE" id="PS52015">
    <property type="entry name" value="TONB_CTD"/>
    <property type="match status" value="1"/>
</dbReference>
<comment type="subcellular location">
    <subcellularLocation>
        <location evidence="1">Membrane</location>
        <topology evidence="1">Single-pass membrane protein</topology>
    </subcellularLocation>
</comment>
<keyword evidence="2" id="KW-0812">Transmembrane</keyword>
<feature type="domain" description="TonB C-terminal" evidence="6">
    <location>
        <begin position="22"/>
        <end position="118"/>
    </location>
</feature>
<dbReference type="Pfam" id="PF03544">
    <property type="entry name" value="TonB_C"/>
    <property type="match status" value="1"/>
</dbReference>
<evidence type="ECO:0000259" key="6">
    <source>
        <dbReference type="PROSITE" id="PS52015"/>
    </source>
</evidence>
<dbReference type="NCBIfam" id="TIGR01352">
    <property type="entry name" value="tonB_Cterm"/>
    <property type="match status" value="1"/>
</dbReference>
<gene>
    <name evidence="7" type="ORF">HH213_10195</name>
</gene>